<accession>A0A4C1WDA5</accession>
<reference evidence="1 2" key="1">
    <citation type="journal article" date="2019" name="Commun. Biol.">
        <title>The bagworm genome reveals a unique fibroin gene that provides high tensile strength.</title>
        <authorList>
            <person name="Kono N."/>
            <person name="Nakamura H."/>
            <person name="Ohtoshi R."/>
            <person name="Tomita M."/>
            <person name="Numata K."/>
            <person name="Arakawa K."/>
        </authorList>
    </citation>
    <scope>NUCLEOTIDE SEQUENCE [LARGE SCALE GENOMIC DNA]</scope>
</reference>
<dbReference type="EMBL" id="BGZK01000517">
    <property type="protein sequence ID" value="GBP48154.1"/>
    <property type="molecule type" value="Genomic_DNA"/>
</dbReference>
<organism evidence="1 2">
    <name type="scientific">Eumeta variegata</name>
    <name type="common">Bagworm moth</name>
    <name type="synonym">Eumeta japonica</name>
    <dbReference type="NCBI Taxonomy" id="151549"/>
    <lineage>
        <taxon>Eukaryota</taxon>
        <taxon>Metazoa</taxon>
        <taxon>Ecdysozoa</taxon>
        <taxon>Arthropoda</taxon>
        <taxon>Hexapoda</taxon>
        <taxon>Insecta</taxon>
        <taxon>Pterygota</taxon>
        <taxon>Neoptera</taxon>
        <taxon>Endopterygota</taxon>
        <taxon>Lepidoptera</taxon>
        <taxon>Glossata</taxon>
        <taxon>Ditrysia</taxon>
        <taxon>Tineoidea</taxon>
        <taxon>Psychidae</taxon>
        <taxon>Oiketicinae</taxon>
        <taxon>Eumeta</taxon>
    </lineage>
</organism>
<dbReference type="AlphaFoldDB" id="A0A4C1WDA5"/>
<proteinExistence type="predicted"/>
<keyword evidence="2" id="KW-1185">Reference proteome</keyword>
<protein>
    <submittedName>
        <fullName evidence="1">Uncharacterized protein</fullName>
    </submittedName>
</protein>
<sequence length="139" mass="14987">MKTEPFGICPSIRPSLSAGIFSATYQADPARRTSPTALTNEVTTEVDGEASTLKLNTRSAFCLWRFRFDSKITLLTSRPLYSSQGDAARGLGCGNTTNGRARGALQWPVCVVPSRQPSSRAADGLLNNLLSKPVMQYCA</sequence>
<evidence type="ECO:0000313" key="2">
    <source>
        <dbReference type="Proteomes" id="UP000299102"/>
    </source>
</evidence>
<evidence type="ECO:0000313" key="1">
    <source>
        <dbReference type="EMBL" id="GBP48154.1"/>
    </source>
</evidence>
<gene>
    <name evidence="1" type="ORF">EVAR_74659_1</name>
</gene>
<comment type="caution">
    <text evidence="1">The sequence shown here is derived from an EMBL/GenBank/DDBJ whole genome shotgun (WGS) entry which is preliminary data.</text>
</comment>
<dbReference type="Proteomes" id="UP000299102">
    <property type="component" value="Unassembled WGS sequence"/>
</dbReference>
<name>A0A4C1WDA5_EUMVA</name>